<dbReference type="Proteomes" id="UP000324222">
    <property type="component" value="Unassembled WGS sequence"/>
</dbReference>
<sequence>MKSINSGACIYLPYTALYYRPFTVNNTVQYGILSNNIDRVGVRRWRQVMGVMGSNGMVMGGE</sequence>
<evidence type="ECO:0000313" key="2">
    <source>
        <dbReference type="Proteomes" id="UP000324222"/>
    </source>
</evidence>
<comment type="caution">
    <text evidence="1">The sequence shown here is derived from an EMBL/GenBank/DDBJ whole genome shotgun (WGS) entry which is preliminary data.</text>
</comment>
<organism evidence="1 2">
    <name type="scientific">Portunus trituberculatus</name>
    <name type="common">Swimming crab</name>
    <name type="synonym">Neptunus trituberculatus</name>
    <dbReference type="NCBI Taxonomy" id="210409"/>
    <lineage>
        <taxon>Eukaryota</taxon>
        <taxon>Metazoa</taxon>
        <taxon>Ecdysozoa</taxon>
        <taxon>Arthropoda</taxon>
        <taxon>Crustacea</taxon>
        <taxon>Multicrustacea</taxon>
        <taxon>Malacostraca</taxon>
        <taxon>Eumalacostraca</taxon>
        <taxon>Eucarida</taxon>
        <taxon>Decapoda</taxon>
        <taxon>Pleocyemata</taxon>
        <taxon>Brachyura</taxon>
        <taxon>Eubrachyura</taxon>
        <taxon>Portunoidea</taxon>
        <taxon>Portunidae</taxon>
        <taxon>Portuninae</taxon>
        <taxon>Portunus</taxon>
    </lineage>
</organism>
<keyword evidence="2" id="KW-1185">Reference proteome</keyword>
<reference evidence="1 2" key="1">
    <citation type="submission" date="2019-05" db="EMBL/GenBank/DDBJ databases">
        <title>Another draft genome of Portunus trituberculatus and its Hox gene families provides insights of decapod evolution.</title>
        <authorList>
            <person name="Jeong J.-H."/>
            <person name="Song I."/>
            <person name="Kim S."/>
            <person name="Choi T."/>
            <person name="Kim D."/>
            <person name="Ryu S."/>
            <person name="Kim W."/>
        </authorList>
    </citation>
    <scope>NUCLEOTIDE SEQUENCE [LARGE SCALE GENOMIC DNA]</scope>
    <source>
        <tissue evidence="1">Muscle</tissue>
    </source>
</reference>
<name>A0A5B7DY53_PORTR</name>
<dbReference type="EMBL" id="VSRR010001498">
    <property type="protein sequence ID" value="MPC25704.1"/>
    <property type="molecule type" value="Genomic_DNA"/>
</dbReference>
<accession>A0A5B7DY53</accession>
<gene>
    <name evidence="1" type="ORF">E2C01_018825</name>
</gene>
<protein>
    <submittedName>
        <fullName evidence="1">Uncharacterized protein</fullName>
    </submittedName>
</protein>
<evidence type="ECO:0000313" key="1">
    <source>
        <dbReference type="EMBL" id="MPC25704.1"/>
    </source>
</evidence>
<dbReference type="AlphaFoldDB" id="A0A5B7DY53"/>
<proteinExistence type="predicted"/>